<evidence type="ECO:0000256" key="1">
    <source>
        <dbReference type="SAM" id="SignalP"/>
    </source>
</evidence>
<gene>
    <name evidence="2" type="ORF">KIPB_009588</name>
</gene>
<keyword evidence="3" id="KW-1185">Reference proteome</keyword>
<accession>A0A9K3D212</accession>
<evidence type="ECO:0000313" key="3">
    <source>
        <dbReference type="Proteomes" id="UP000265618"/>
    </source>
</evidence>
<dbReference type="AlphaFoldDB" id="A0A9K3D212"/>
<name>A0A9K3D212_9EUKA</name>
<feature type="chain" id="PRO_5039932747" evidence="1">
    <location>
        <begin position="23"/>
        <end position="130"/>
    </location>
</feature>
<feature type="signal peptide" evidence="1">
    <location>
        <begin position="1"/>
        <end position="22"/>
    </location>
</feature>
<keyword evidence="1" id="KW-0732">Signal</keyword>
<organism evidence="2 3">
    <name type="scientific">Kipferlia bialata</name>
    <dbReference type="NCBI Taxonomy" id="797122"/>
    <lineage>
        <taxon>Eukaryota</taxon>
        <taxon>Metamonada</taxon>
        <taxon>Carpediemonas-like organisms</taxon>
        <taxon>Kipferlia</taxon>
    </lineage>
</organism>
<reference evidence="2 3" key="1">
    <citation type="journal article" date="2018" name="PLoS ONE">
        <title>The draft genome of Kipferlia bialata reveals reductive genome evolution in fornicate parasites.</title>
        <authorList>
            <person name="Tanifuji G."/>
            <person name="Takabayashi S."/>
            <person name="Kume K."/>
            <person name="Takagi M."/>
            <person name="Nakayama T."/>
            <person name="Kamikawa R."/>
            <person name="Inagaki Y."/>
            <person name="Hashimoto T."/>
        </authorList>
    </citation>
    <scope>NUCLEOTIDE SEQUENCE [LARGE SCALE GENOMIC DNA]</scope>
    <source>
        <strain evidence="2">NY0173</strain>
    </source>
</reference>
<dbReference type="EMBL" id="BDIP01003303">
    <property type="protein sequence ID" value="GIQ87534.1"/>
    <property type="molecule type" value="Genomic_DNA"/>
</dbReference>
<comment type="caution">
    <text evidence="2">The sequence shown here is derived from an EMBL/GenBank/DDBJ whole genome shotgun (WGS) entry which is preliminary data.</text>
</comment>
<proteinExistence type="predicted"/>
<evidence type="ECO:0000313" key="2">
    <source>
        <dbReference type="EMBL" id="GIQ87534.1"/>
    </source>
</evidence>
<dbReference type="Proteomes" id="UP000265618">
    <property type="component" value="Unassembled WGS sequence"/>
</dbReference>
<protein>
    <submittedName>
        <fullName evidence="2">Uncharacterized protein</fullName>
    </submittedName>
</protein>
<sequence length="130" mass="14263">MHSQCLLLLAVCLGVCVHSVRGDVSPYRSIPSHPLILVPGLGCSSLMTYEQETEAWLADDDTTRHDMLGSLLESGRYESFSNDALVLTPPSAKDSDDTLDDVSDITGDAYPYEAEPQCMEGLIAHLERYE</sequence>